<dbReference type="AlphaFoldDB" id="A0A2T1D7B1"/>
<evidence type="ECO:0000313" key="2">
    <source>
        <dbReference type="Proteomes" id="UP000238634"/>
    </source>
</evidence>
<evidence type="ECO:0000313" key="1">
    <source>
        <dbReference type="EMBL" id="PSB16378.1"/>
    </source>
</evidence>
<reference evidence="1 2" key="1">
    <citation type="submission" date="2018-02" db="EMBL/GenBank/DDBJ databases">
        <authorList>
            <person name="Cohen D.B."/>
            <person name="Kent A.D."/>
        </authorList>
    </citation>
    <scope>NUCLEOTIDE SEQUENCE [LARGE SCALE GENOMIC DNA]</scope>
    <source>
        <strain evidence="1 2">ULC007</strain>
    </source>
</reference>
<gene>
    <name evidence="1" type="ORF">C7B65_21920</name>
</gene>
<proteinExistence type="predicted"/>
<protein>
    <submittedName>
        <fullName evidence="1">Uncharacterized protein</fullName>
    </submittedName>
</protein>
<organism evidence="1 2">
    <name type="scientific">Phormidesmis priestleyi ULC007</name>
    <dbReference type="NCBI Taxonomy" id="1920490"/>
    <lineage>
        <taxon>Bacteria</taxon>
        <taxon>Bacillati</taxon>
        <taxon>Cyanobacteriota</taxon>
        <taxon>Cyanophyceae</taxon>
        <taxon>Leptolyngbyales</taxon>
        <taxon>Leptolyngbyaceae</taxon>
        <taxon>Phormidesmis</taxon>
    </lineage>
</organism>
<dbReference type="RefSeq" id="WP_073074747.1">
    <property type="nucleotide sequence ID" value="NZ_MPPI01000045.1"/>
</dbReference>
<reference evidence="1 2" key="2">
    <citation type="submission" date="2018-03" db="EMBL/GenBank/DDBJ databases">
        <title>The ancient ancestry and fast evolution of plastids.</title>
        <authorList>
            <person name="Moore K.R."/>
            <person name="Magnabosco C."/>
            <person name="Momper L."/>
            <person name="Gold D.A."/>
            <person name="Bosak T."/>
            <person name="Fournier G.P."/>
        </authorList>
    </citation>
    <scope>NUCLEOTIDE SEQUENCE [LARGE SCALE GENOMIC DNA]</scope>
    <source>
        <strain evidence="1 2">ULC007</strain>
    </source>
</reference>
<keyword evidence="2" id="KW-1185">Reference proteome</keyword>
<dbReference type="Proteomes" id="UP000238634">
    <property type="component" value="Unassembled WGS sequence"/>
</dbReference>
<dbReference type="OrthoDB" id="467345at2"/>
<accession>A0A2T1D7B1</accession>
<dbReference type="EMBL" id="PVWG01000043">
    <property type="protein sequence ID" value="PSB16378.1"/>
    <property type="molecule type" value="Genomic_DNA"/>
</dbReference>
<comment type="caution">
    <text evidence="1">The sequence shown here is derived from an EMBL/GenBank/DDBJ whole genome shotgun (WGS) entry which is preliminary data.</text>
</comment>
<sequence>MTTNFLTKSHEDGLAAEYVFDYGKAKPNRFAVQERKTIVVVLDEDVSQVFSTSEAVNKALRALIEAMP</sequence>
<name>A0A2T1D7B1_9CYAN</name>